<organism evidence="1 2">
    <name type="scientific">SAR324 cluster bacterium</name>
    <dbReference type="NCBI Taxonomy" id="2024889"/>
    <lineage>
        <taxon>Bacteria</taxon>
        <taxon>Deltaproteobacteria</taxon>
        <taxon>SAR324 cluster</taxon>
    </lineage>
</organism>
<dbReference type="Proteomes" id="UP000218113">
    <property type="component" value="Unassembled WGS sequence"/>
</dbReference>
<accession>A0A2A4TAS5</accession>
<reference evidence="2" key="1">
    <citation type="submission" date="2017-08" db="EMBL/GenBank/DDBJ databases">
        <title>A dynamic microbial community with high functional redundancy inhabits the cold, oxic subseafloor aquifer.</title>
        <authorList>
            <person name="Tully B.J."/>
            <person name="Wheat C.G."/>
            <person name="Glazer B.T."/>
            <person name="Huber J.A."/>
        </authorList>
    </citation>
    <scope>NUCLEOTIDE SEQUENCE [LARGE SCALE GENOMIC DNA]</scope>
</reference>
<name>A0A2A4TAS5_9DELT</name>
<dbReference type="AlphaFoldDB" id="A0A2A4TAS5"/>
<proteinExistence type="predicted"/>
<protein>
    <submittedName>
        <fullName evidence="1">Uncharacterized protein</fullName>
    </submittedName>
</protein>
<evidence type="ECO:0000313" key="1">
    <source>
        <dbReference type="EMBL" id="PCI30726.1"/>
    </source>
</evidence>
<sequence length="152" mass="18115">MFTSKFFPSLLRSQPFSFSLLIALLLGYLYFPVVLLAQEQPPRRVRNPALINYGERIEQAKKERQWSQVYFASYLKTKELAYLRLSASHSIQSIQYFYQTEARLAKSTKFYYQTKLYRMGVCEYYRKLQIKSFQLKLENHLPDVEPETLCAR</sequence>
<dbReference type="EMBL" id="NVSR01000002">
    <property type="protein sequence ID" value="PCI30726.1"/>
    <property type="molecule type" value="Genomic_DNA"/>
</dbReference>
<evidence type="ECO:0000313" key="2">
    <source>
        <dbReference type="Proteomes" id="UP000218113"/>
    </source>
</evidence>
<comment type="caution">
    <text evidence="1">The sequence shown here is derived from an EMBL/GenBank/DDBJ whole genome shotgun (WGS) entry which is preliminary data.</text>
</comment>
<gene>
    <name evidence="1" type="ORF">COB67_00825</name>
</gene>